<organism evidence="6 7">
    <name type="scientific">Haloferax prahovense (strain DSM 18310 / JCM 13924 / TL6)</name>
    <dbReference type="NCBI Taxonomy" id="1227461"/>
    <lineage>
        <taxon>Archaea</taxon>
        <taxon>Methanobacteriati</taxon>
        <taxon>Methanobacteriota</taxon>
        <taxon>Stenosarchaea group</taxon>
        <taxon>Halobacteria</taxon>
        <taxon>Halobacteriales</taxon>
        <taxon>Haloferacaceae</taxon>
        <taxon>Haloferax</taxon>
    </lineage>
</organism>
<gene>
    <name evidence="6" type="ORF">C457_09936</name>
</gene>
<evidence type="ECO:0000256" key="2">
    <source>
        <dbReference type="ARBA" id="ARBA00022692"/>
    </source>
</evidence>
<dbReference type="OrthoDB" id="84619at2157"/>
<comment type="caution">
    <text evidence="6">The sequence shown here is derived from an EMBL/GenBank/DDBJ whole genome shotgun (WGS) entry which is preliminary data.</text>
</comment>
<dbReference type="GO" id="GO:0016020">
    <property type="term" value="C:membrane"/>
    <property type="evidence" value="ECO:0007669"/>
    <property type="project" value="UniProtKB-SubCell"/>
</dbReference>
<dbReference type="Pfam" id="PF01956">
    <property type="entry name" value="EMC3_TMCO1"/>
    <property type="match status" value="1"/>
</dbReference>
<keyword evidence="4 5" id="KW-0472">Membrane</keyword>
<keyword evidence="2 5" id="KW-0812">Transmembrane</keyword>
<protein>
    <recommendedName>
        <fullName evidence="8">HTR-like protein</fullName>
    </recommendedName>
</protein>
<accession>M0GEA1</accession>
<proteinExistence type="predicted"/>
<reference evidence="6 7" key="1">
    <citation type="journal article" date="2014" name="PLoS Genet.">
        <title>Phylogenetically driven sequencing of extremely halophilic archaea reveals strategies for static and dynamic osmo-response.</title>
        <authorList>
            <person name="Becker E.A."/>
            <person name="Seitzer P.M."/>
            <person name="Tritt A."/>
            <person name="Larsen D."/>
            <person name="Krusor M."/>
            <person name="Yao A.I."/>
            <person name="Wu D."/>
            <person name="Madern D."/>
            <person name="Eisen J.A."/>
            <person name="Darling A.E."/>
            <person name="Facciotti M.T."/>
        </authorList>
    </citation>
    <scope>NUCLEOTIDE SEQUENCE [LARGE SCALE GENOMIC DNA]</scope>
    <source>
        <strain evidence="7">DSM 18310 / JCM 13924 / TL6</strain>
    </source>
</reference>
<evidence type="ECO:0000313" key="7">
    <source>
        <dbReference type="Proteomes" id="UP000011559"/>
    </source>
</evidence>
<evidence type="ECO:0000256" key="3">
    <source>
        <dbReference type="ARBA" id="ARBA00022989"/>
    </source>
</evidence>
<keyword evidence="3 5" id="KW-1133">Transmembrane helix</keyword>
<dbReference type="InterPro" id="IPR038978">
    <property type="entry name" value="MJ0935"/>
</dbReference>
<sequence length="304" mass="32685">MDDTALESLVRDDIGGRALASVLAHAERGDGTLTYDAVSDAVDAETWGRLLSTGVLVAADGVFVVDDPPAVRDALADAGIEVGAATAQPAPTTDESAWRPVDKLAGAGAITLVAGYQVPAIKAAIVGPMDLVLGPLAGVLPFPLLVVVLATAVALVSTGFRRRFLDEDGMDAQREQMQRVREKLSTAKQRGDDAAVERLTERQQELMRDQLGTMKNNLRPIAWSMLITVPVFLWLSWFVMNPAGAIVTAAPVIPIADRIIWSARLVGPMQVWMVWYFVSSLVSNLFVKRTASRLFDQNPAQNPA</sequence>
<dbReference type="InterPro" id="IPR002809">
    <property type="entry name" value="EMC3/TMCO1"/>
</dbReference>
<feature type="transmembrane region" description="Helical" evidence="5">
    <location>
        <begin position="131"/>
        <end position="156"/>
    </location>
</feature>
<dbReference type="Proteomes" id="UP000011559">
    <property type="component" value="Unassembled WGS sequence"/>
</dbReference>
<keyword evidence="7" id="KW-1185">Reference proteome</keyword>
<feature type="transmembrane region" description="Helical" evidence="5">
    <location>
        <begin position="269"/>
        <end position="287"/>
    </location>
</feature>
<evidence type="ECO:0008006" key="8">
    <source>
        <dbReference type="Google" id="ProtNLM"/>
    </source>
</evidence>
<comment type="subcellular location">
    <subcellularLocation>
        <location evidence="1">Membrane</location>
        <topology evidence="1">Multi-pass membrane protein</topology>
    </subcellularLocation>
</comment>
<dbReference type="PANTHER" id="PTHR42198">
    <property type="entry name" value="INTEGRAL MEMBRANE PROTEIN"/>
    <property type="match status" value="1"/>
</dbReference>
<dbReference type="AlphaFoldDB" id="M0GEA1"/>
<evidence type="ECO:0000256" key="5">
    <source>
        <dbReference type="SAM" id="Phobius"/>
    </source>
</evidence>
<dbReference type="EMBL" id="AOLG01000029">
    <property type="protein sequence ID" value="ELZ69149.1"/>
    <property type="molecule type" value="Genomic_DNA"/>
</dbReference>
<evidence type="ECO:0000256" key="4">
    <source>
        <dbReference type="ARBA" id="ARBA00023136"/>
    </source>
</evidence>
<dbReference type="RefSeq" id="WP_008094134.1">
    <property type="nucleotide sequence ID" value="NZ_AOLG01000029.1"/>
</dbReference>
<evidence type="ECO:0000313" key="6">
    <source>
        <dbReference type="EMBL" id="ELZ69149.1"/>
    </source>
</evidence>
<dbReference type="PANTHER" id="PTHR42198:SF1">
    <property type="entry name" value="INTEGRAL MEMBRANE PROTEIN"/>
    <property type="match status" value="1"/>
</dbReference>
<dbReference type="SMART" id="SM01415">
    <property type="entry name" value="DUF106"/>
    <property type="match status" value="1"/>
</dbReference>
<dbReference type="PATRIC" id="fig|1227461.3.peg.2004"/>
<evidence type="ECO:0000256" key="1">
    <source>
        <dbReference type="ARBA" id="ARBA00004141"/>
    </source>
</evidence>
<name>M0GEA1_HALPT</name>